<sequence>MRDACEQACAVLGAAKAAHFAATRGTSVGDTEEDMAEAFASLFDRVLGRNEEDKREEQDQVPEKEPLPQNMKEPAGKACFLIVSMTSTLRP</sequence>
<dbReference type="Proteomes" id="UP000784294">
    <property type="component" value="Unassembled WGS sequence"/>
</dbReference>
<gene>
    <name evidence="2" type="ORF">PXEA_LOCUS16208</name>
</gene>
<dbReference type="AlphaFoldDB" id="A0A3S5AL14"/>
<accession>A0A3S5AL14</accession>
<comment type="caution">
    <text evidence="2">The sequence shown here is derived from an EMBL/GenBank/DDBJ whole genome shotgun (WGS) entry which is preliminary data.</text>
</comment>
<feature type="region of interest" description="Disordered" evidence="1">
    <location>
        <begin position="48"/>
        <end position="75"/>
    </location>
</feature>
<feature type="compositionally biased region" description="Basic and acidic residues" evidence="1">
    <location>
        <begin position="48"/>
        <end position="66"/>
    </location>
</feature>
<name>A0A3S5AL14_9PLAT</name>
<dbReference type="EMBL" id="CAAALY010058309">
    <property type="protein sequence ID" value="VEL22768.1"/>
    <property type="molecule type" value="Genomic_DNA"/>
</dbReference>
<proteinExistence type="predicted"/>
<protein>
    <submittedName>
        <fullName evidence="2">Uncharacterized protein</fullName>
    </submittedName>
</protein>
<evidence type="ECO:0000313" key="3">
    <source>
        <dbReference type="Proteomes" id="UP000784294"/>
    </source>
</evidence>
<evidence type="ECO:0000313" key="2">
    <source>
        <dbReference type="EMBL" id="VEL22768.1"/>
    </source>
</evidence>
<organism evidence="2 3">
    <name type="scientific">Protopolystoma xenopodis</name>
    <dbReference type="NCBI Taxonomy" id="117903"/>
    <lineage>
        <taxon>Eukaryota</taxon>
        <taxon>Metazoa</taxon>
        <taxon>Spiralia</taxon>
        <taxon>Lophotrochozoa</taxon>
        <taxon>Platyhelminthes</taxon>
        <taxon>Monogenea</taxon>
        <taxon>Polyopisthocotylea</taxon>
        <taxon>Polystomatidea</taxon>
        <taxon>Polystomatidae</taxon>
        <taxon>Protopolystoma</taxon>
    </lineage>
</organism>
<keyword evidence="3" id="KW-1185">Reference proteome</keyword>
<evidence type="ECO:0000256" key="1">
    <source>
        <dbReference type="SAM" id="MobiDB-lite"/>
    </source>
</evidence>
<reference evidence="2" key="1">
    <citation type="submission" date="2018-11" db="EMBL/GenBank/DDBJ databases">
        <authorList>
            <consortium name="Pathogen Informatics"/>
        </authorList>
    </citation>
    <scope>NUCLEOTIDE SEQUENCE</scope>
</reference>